<organism evidence="1 2">
    <name type="scientific">Streptomyces violaceoruber</name>
    <dbReference type="NCBI Taxonomy" id="1935"/>
    <lineage>
        <taxon>Bacteria</taxon>
        <taxon>Bacillati</taxon>
        <taxon>Actinomycetota</taxon>
        <taxon>Actinomycetes</taxon>
        <taxon>Kitasatosporales</taxon>
        <taxon>Streptomycetaceae</taxon>
        <taxon>Streptomyces</taxon>
        <taxon>Streptomyces violaceoruber group</taxon>
    </lineage>
</organism>
<gene>
    <name evidence="1" type="ORF">R2E43_03110</name>
</gene>
<name>A0ACD4WFL6_STRVN</name>
<proteinExistence type="predicted"/>
<dbReference type="Proteomes" id="UP001303608">
    <property type="component" value="Chromosome"/>
</dbReference>
<evidence type="ECO:0000313" key="1">
    <source>
        <dbReference type="EMBL" id="WOY96483.1"/>
    </source>
</evidence>
<evidence type="ECO:0000313" key="2">
    <source>
        <dbReference type="Proteomes" id="UP001303608"/>
    </source>
</evidence>
<protein>
    <submittedName>
        <fullName evidence="1">Uncharacterized protein</fullName>
    </submittedName>
</protein>
<reference evidence="1" key="1">
    <citation type="submission" date="2023-10" db="EMBL/GenBank/DDBJ databases">
        <title>The genome sequence of Streptomyces violaceoruber CGMCC 4.1801.</title>
        <authorList>
            <person name="Mo P."/>
        </authorList>
    </citation>
    <scope>NUCLEOTIDE SEQUENCE</scope>
    <source>
        <strain evidence="1">CGMCC 4.1801</strain>
    </source>
</reference>
<accession>A0ACD4WFL6</accession>
<dbReference type="EMBL" id="CP137734">
    <property type="protein sequence ID" value="WOY96483.1"/>
    <property type="molecule type" value="Genomic_DNA"/>
</dbReference>
<sequence length="56" mass="5948">MKTDDDLRPSVDHAVAGPVIAELPDGLRSLPTRMFRGAVELSGGEAESRPNPHPLA</sequence>
<keyword evidence="2" id="KW-1185">Reference proteome</keyword>